<sequence length="271" mass="29491">MDTMRGLVLPAELDTYLAELDRVLPAAAVAGVYLVGSTALGDYRPGMSDLDILTLTQRHLSDDELEALDGMHRRLEKGTQPHLDAEYLPCESLGRQHEEGSPGHAHVVEGQFHRGGHGQELIVWATLDQRGITLRGPEAASWNAAPDADALRAWNLENLEVYWRAGFGQRAREVLQERDPDSELSATWAIWTATGPGRLHHTIATGEIISKTAAADYAAELFPAYAPILARAKASRLGDESASFVARDGLALTDPVDEICDDAANRAARPR</sequence>
<reference evidence="4" key="1">
    <citation type="submission" date="2021-04" db="EMBL/GenBank/DDBJ databases">
        <title>Genome based classification of Actinospica acidithermotolerans sp. nov., an actinobacterium isolated from an Indonesian hot spring.</title>
        <authorList>
            <person name="Kusuma A.B."/>
            <person name="Putra K.E."/>
            <person name="Nafisah S."/>
            <person name="Loh J."/>
            <person name="Nouioui I."/>
            <person name="Goodfellow M."/>
        </authorList>
    </citation>
    <scope>NUCLEOTIDE SEQUENCE</scope>
    <source>
        <strain evidence="4">CSCA 57</strain>
    </source>
</reference>
<feature type="domain" description="Polymerase nucleotidyl transferase" evidence="2">
    <location>
        <begin position="25"/>
        <end position="95"/>
    </location>
</feature>
<evidence type="ECO:0000256" key="1">
    <source>
        <dbReference type="ARBA" id="ARBA00022679"/>
    </source>
</evidence>
<evidence type="ECO:0000259" key="2">
    <source>
        <dbReference type="Pfam" id="PF01909"/>
    </source>
</evidence>
<dbReference type="Proteomes" id="UP000675781">
    <property type="component" value="Unassembled WGS sequence"/>
</dbReference>
<dbReference type="CDD" id="cd05403">
    <property type="entry name" value="NT_KNTase_like"/>
    <property type="match status" value="1"/>
</dbReference>
<dbReference type="SUPFAM" id="SSF81301">
    <property type="entry name" value="Nucleotidyltransferase"/>
    <property type="match status" value="1"/>
</dbReference>
<evidence type="ECO:0000259" key="3">
    <source>
        <dbReference type="Pfam" id="PF13427"/>
    </source>
</evidence>
<dbReference type="InterPro" id="IPR025184">
    <property type="entry name" value="AadA_C"/>
</dbReference>
<proteinExistence type="predicted"/>
<gene>
    <name evidence="4" type="ORF">KDL01_17405</name>
</gene>
<protein>
    <submittedName>
        <fullName evidence="4">Nucleotidyltransferase domain-containing protein</fullName>
    </submittedName>
</protein>
<keyword evidence="5" id="KW-1185">Reference proteome</keyword>
<dbReference type="RefSeq" id="WP_212529571.1">
    <property type="nucleotide sequence ID" value="NZ_JAGSOG010000081.1"/>
</dbReference>
<dbReference type="InterPro" id="IPR043519">
    <property type="entry name" value="NT_sf"/>
</dbReference>
<evidence type="ECO:0000313" key="5">
    <source>
        <dbReference type="Proteomes" id="UP000675781"/>
    </source>
</evidence>
<dbReference type="Pfam" id="PF01909">
    <property type="entry name" value="NTP_transf_2"/>
    <property type="match status" value="1"/>
</dbReference>
<dbReference type="Pfam" id="PF13427">
    <property type="entry name" value="AadA_C"/>
    <property type="match status" value="1"/>
</dbReference>
<organism evidence="4 5">
    <name type="scientific">Actinospica durhamensis</name>
    <dbReference type="NCBI Taxonomy" id="1508375"/>
    <lineage>
        <taxon>Bacteria</taxon>
        <taxon>Bacillati</taxon>
        <taxon>Actinomycetota</taxon>
        <taxon>Actinomycetes</taxon>
        <taxon>Catenulisporales</taxon>
        <taxon>Actinospicaceae</taxon>
        <taxon>Actinospica</taxon>
    </lineage>
</organism>
<evidence type="ECO:0000313" key="4">
    <source>
        <dbReference type="EMBL" id="MBR7835056.1"/>
    </source>
</evidence>
<dbReference type="GO" id="GO:0016779">
    <property type="term" value="F:nucleotidyltransferase activity"/>
    <property type="evidence" value="ECO:0007669"/>
    <property type="project" value="InterPro"/>
</dbReference>
<accession>A0A941EQ18</accession>
<dbReference type="EMBL" id="JAGSOG010000081">
    <property type="protein sequence ID" value="MBR7835056.1"/>
    <property type="molecule type" value="Genomic_DNA"/>
</dbReference>
<comment type="caution">
    <text evidence="4">The sequence shown here is derived from an EMBL/GenBank/DDBJ whole genome shotgun (WGS) entry which is preliminary data.</text>
</comment>
<name>A0A941EQ18_9ACTN</name>
<feature type="domain" description="Adenylyltransferase AadA C-terminal" evidence="3">
    <location>
        <begin position="198"/>
        <end position="244"/>
    </location>
</feature>
<dbReference type="AlphaFoldDB" id="A0A941EQ18"/>
<keyword evidence="1" id="KW-0808">Transferase</keyword>
<dbReference type="InterPro" id="IPR002934">
    <property type="entry name" value="Polymerase_NTP_transf_dom"/>
</dbReference>